<evidence type="ECO:0000256" key="3">
    <source>
        <dbReference type="ARBA" id="ARBA00023027"/>
    </source>
</evidence>
<dbReference type="InterPro" id="IPR006140">
    <property type="entry name" value="D-isomer_DH_NAD-bd"/>
</dbReference>
<dbReference type="PANTHER" id="PTHR42789:SF1">
    <property type="entry name" value="D-ISOMER SPECIFIC 2-HYDROXYACID DEHYDROGENASE FAMILY PROTEIN (AFU_ORTHOLOGUE AFUA_6G10090)"/>
    <property type="match status" value="1"/>
</dbReference>
<accession>A0A6N2VZX7</accession>
<dbReference type="CDD" id="cd12171">
    <property type="entry name" value="2-Hacid_dh_10"/>
    <property type="match status" value="1"/>
</dbReference>
<comment type="similarity">
    <text evidence="1">Belongs to the D-isomer specific 2-hydroxyacid dehydrogenase family.</text>
</comment>
<gene>
    <name evidence="5" type="primary">yoaD_4</name>
    <name evidence="5" type="ORF">ACLFYP115_02977</name>
</gene>
<dbReference type="FunFam" id="3.40.50.720:FF:000203">
    <property type="entry name" value="D-3-phosphoglycerate dehydrogenase (SerA)"/>
    <property type="match status" value="1"/>
</dbReference>
<sequence>MKEIKILCVYDGYITKDIMSGMKELEKFGAHITMINDDQIKNVGDVTNRMLLLEQKGIAEAPTCRTLLENCSDKEILVVHCTSVNKEILEACSKLQAVVVLRGGIENVDSSELAKRQIPLMNASLRSADAVSDAAVGMMIAENKNIARSHHYMKEGRWVKSYINQRYIRNMNKCTVGLIGYGAIGSRVAKKLKGFESQILVYDPFVSKEQIEKDGVKVVELDQLLETSDFVSVHLRLSDKTKKFMGKREFAQMKKTAYFINTARAGLVDTEALTDALKNREIGGAAIDVFDQEPLPKGHPYLNLENVTLTSHLAGTSSDTPVVSVEIGVQKLKDYLTRMAEEDNEED</sequence>
<dbReference type="Gene3D" id="3.40.50.720">
    <property type="entry name" value="NAD(P)-binding Rossmann-like Domain"/>
    <property type="match status" value="2"/>
</dbReference>
<keyword evidence="2 5" id="KW-0560">Oxidoreductase</keyword>
<dbReference type="InterPro" id="IPR050857">
    <property type="entry name" value="D-2-hydroxyacid_DH"/>
</dbReference>
<proteinExistence type="inferred from homology"/>
<dbReference type="RefSeq" id="WP_006566083.1">
    <property type="nucleotide sequence ID" value="NZ_CACRSQ010000007.1"/>
</dbReference>
<dbReference type="EC" id="1.1.1.-" evidence="5"/>
<dbReference type="GO" id="GO:0016616">
    <property type="term" value="F:oxidoreductase activity, acting on the CH-OH group of donors, NAD or NADP as acceptor"/>
    <property type="evidence" value="ECO:0007669"/>
    <property type="project" value="InterPro"/>
</dbReference>
<evidence type="ECO:0000259" key="4">
    <source>
        <dbReference type="Pfam" id="PF02826"/>
    </source>
</evidence>
<dbReference type="EMBL" id="CACRSQ010000007">
    <property type="protein sequence ID" value="VYT36049.1"/>
    <property type="molecule type" value="Genomic_DNA"/>
</dbReference>
<reference evidence="5" key="1">
    <citation type="submission" date="2019-11" db="EMBL/GenBank/DDBJ databases">
        <authorList>
            <person name="Feng L."/>
        </authorList>
    </citation>
    <scope>NUCLEOTIDE SEQUENCE</scope>
    <source>
        <strain evidence="5">AcaccaeLFYP115</strain>
    </source>
</reference>
<dbReference type="InterPro" id="IPR036291">
    <property type="entry name" value="NAD(P)-bd_dom_sf"/>
</dbReference>
<evidence type="ECO:0000256" key="1">
    <source>
        <dbReference type="ARBA" id="ARBA00005854"/>
    </source>
</evidence>
<dbReference type="AlphaFoldDB" id="A0A6N2VZX7"/>
<protein>
    <submittedName>
        <fullName evidence="5">2-hydroxyacid dehydrogenase YoaD</fullName>
        <ecNumber evidence="5">1.1.1.-</ecNumber>
    </submittedName>
</protein>
<dbReference type="SUPFAM" id="SSF51735">
    <property type="entry name" value="NAD(P)-binding Rossmann-fold domains"/>
    <property type="match status" value="1"/>
</dbReference>
<organism evidence="5">
    <name type="scientific">Anaerostipes caccae</name>
    <dbReference type="NCBI Taxonomy" id="105841"/>
    <lineage>
        <taxon>Bacteria</taxon>
        <taxon>Bacillati</taxon>
        <taxon>Bacillota</taxon>
        <taxon>Clostridia</taxon>
        <taxon>Lachnospirales</taxon>
        <taxon>Lachnospiraceae</taxon>
        <taxon>Anaerostipes</taxon>
    </lineage>
</organism>
<dbReference type="GO" id="GO:0051287">
    <property type="term" value="F:NAD binding"/>
    <property type="evidence" value="ECO:0007669"/>
    <property type="project" value="InterPro"/>
</dbReference>
<name>A0A6N2VZX7_9FIRM</name>
<evidence type="ECO:0000256" key="2">
    <source>
        <dbReference type="ARBA" id="ARBA00023002"/>
    </source>
</evidence>
<dbReference type="Pfam" id="PF02826">
    <property type="entry name" value="2-Hacid_dh_C"/>
    <property type="match status" value="1"/>
</dbReference>
<dbReference type="SUPFAM" id="SSF52283">
    <property type="entry name" value="Formate/glycerate dehydrogenase catalytic domain-like"/>
    <property type="match status" value="1"/>
</dbReference>
<keyword evidence="3" id="KW-0520">NAD</keyword>
<dbReference type="PANTHER" id="PTHR42789">
    <property type="entry name" value="D-ISOMER SPECIFIC 2-HYDROXYACID DEHYDROGENASE FAMILY PROTEIN (AFU_ORTHOLOGUE AFUA_6G10090)"/>
    <property type="match status" value="1"/>
</dbReference>
<feature type="domain" description="D-isomer specific 2-hydroxyacid dehydrogenase NAD-binding" evidence="4">
    <location>
        <begin position="136"/>
        <end position="314"/>
    </location>
</feature>
<evidence type="ECO:0000313" key="5">
    <source>
        <dbReference type="EMBL" id="VYT36049.1"/>
    </source>
</evidence>